<protein>
    <submittedName>
        <fullName evidence="4">Uncharacterized protein</fullName>
    </submittedName>
</protein>
<dbReference type="AlphaFoldDB" id="A0AAV6Z949"/>
<dbReference type="Gene3D" id="1.10.150.220">
    <property type="entry name" value="CPI-17"/>
    <property type="match status" value="1"/>
</dbReference>
<dbReference type="GO" id="GO:0004865">
    <property type="term" value="F:protein serine/threonine phosphatase inhibitor activity"/>
    <property type="evidence" value="ECO:0007669"/>
    <property type="project" value="TreeGrafter"/>
</dbReference>
<dbReference type="EMBL" id="WNYA01002775">
    <property type="protein sequence ID" value="KAG8543872.1"/>
    <property type="molecule type" value="Genomic_DNA"/>
</dbReference>
<evidence type="ECO:0000256" key="3">
    <source>
        <dbReference type="ARBA" id="ARBA00023272"/>
    </source>
</evidence>
<dbReference type="SUPFAM" id="SSF81790">
    <property type="entry name" value="Myosin phosphatase inhibitor 17kDa protein, CPI-17"/>
    <property type="match status" value="1"/>
</dbReference>
<evidence type="ECO:0000313" key="5">
    <source>
        <dbReference type="Proteomes" id="UP000824782"/>
    </source>
</evidence>
<dbReference type="PANTHER" id="PTHR16188:SF4">
    <property type="entry name" value="PROTEIN PHOSPHATASE 1 REGULATORY SUBUNIT 14A"/>
    <property type="match status" value="1"/>
</dbReference>
<sequence>MTHNCTFIRSVHLCCHHVTGWTIKEMDMPDEVNIDDLLDLDTDEERRSSLRVILGSCTSSTEAFIGDLLVKLKGLQKQTLLRKNGLEISNEEQIREHA</sequence>
<dbReference type="Proteomes" id="UP000824782">
    <property type="component" value="Unassembled WGS sequence"/>
</dbReference>
<dbReference type="Pfam" id="PF05361">
    <property type="entry name" value="PP1_inhibitor"/>
    <property type="match status" value="1"/>
</dbReference>
<organism evidence="4 5">
    <name type="scientific">Engystomops pustulosus</name>
    <name type="common">Tungara frog</name>
    <name type="synonym">Physalaemus pustulosus</name>
    <dbReference type="NCBI Taxonomy" id="76066"/>
    <lineage>
        <taxon>Eukaryota</taxon>
        <taxon>Metazoa</taxon>
        <taxon>Chordata</taxon>
        <taxon>Craniata</taxon>
        <taxon>Vertebrata</taxon>
        <taxon>Euteleostomi</taxon>
        <taxon>Amphibia</taxon>
        <taxon>Batrachia</taxon>
        <taxon>Anura</taxon>
        <taxon>Neobatrachia</taxon>
        <taxon>Hyloidea</taxon>
        <taxon>Leptodactylidae</taxon>
        <taxon>Leiuperinae</taxon>
        <taxon>Engystomops</taxon>
    </lineage>
</organism>
<comment type="similarity">
    <text evidence="1">Belongs to the PP1 inhibitor family.</text>
</comment>
<keyword evidence="2" id="KW-0597">Phosphoprotein</keyword>
<keyword evidence="5" id="KW-1185">Reference proteome</keyword>
<evidence type="ECO:0000313" key="4">
    <source>
        <dbReference type="EMBL" id="KAG8543872.1"/>
    </source>
</evidence>
<dbReference type="PANTHER" id="PTHR16188">
    <property type="entry name" value="PROTEIN PHOSPHATASE 1 INHIBITOR POTENTIATED BY PROTEIN KINASE C"/>
    <property type="match status" value="1"/>
</dbReference>
<gene>
    <name evidence="4" type="ORF">GDO81_023505</name>
</gene>
<keyword evidence="3" id="KW-0650">Protein phosphatase inhibitor</keyword>
<dbReference type="GO" id="GO:0005737">
    <property type="term" value="C:cytoplasm"/>
    <property type="evidence" value="ECO:0007669"/>
    <property type="project" value="InterPro"/>
</dbReference>
<comment type="caution">
    <text evidence="4">The sequence shown here is derived from an EMBL/GenBank/DDBJ whole genome shotgun (WGS) entry which is preliminary data.</text>
</comment>
<name>A0AAV6Z949_ENGPU</name>
<evidence type="ECO:0000256" key="2">
    <source>
        <dbReference type="ARBA" id="ARBA00022553"/>
    </source>
</evidence>
<proteinExistence type="inferred from homology"/>
<accession>A0AAV6Z949</accession>
<dbReference type="InterPro" id="IPR036658">
    <property type="entry name" value="CPI-17_sf"/>
</dbReference>
<reference evidence="4" key="1">
    <citation type="thesis" date="2020" institute="ProQuest LLC" country="789 East Eisenhower Parkway, Ann Arbor, MI, USA">
        <title>Comparative Genomics and Chromosome Evolution.</title>
        <authorList>
            <person name="Mudd A.B."/>
        </authorList>
    </citation>
    <scope>NUCLEOTIDE SEQUENCE</scope>
    <source>
        <strain evidence="4">237g6f4</strain>
        <tissue evidence="4">Blood</tissue>
    </source>
</reference>
<dbReference type="InterPro" id="IPR008025">
    <property type="entry name" value="CPI-17"/>
</dbReference>
<evidence type="ECO:0000256" key="1">
    <source>
        <dbReference type="ARBA" id="ARBA00005483"/>
    </source>
</evidence>